<organism evidence="1 2">
    <name type="scientific">Xyrichtys novacula</name>
    <name type="common">Pearly razorfish</name>
    <name type="synonym">Hemipteronotus novacula</name>
    <dbReference type="NCBI Taxonomy" id="13765"/>
    <lineage>
        <taxon>Eukaryota</taxon>
        <taxon>Metazoa</taxon>
        <taxon>Chordata</taxon>
        <taxon>Craniata</taxon>
        <taxon>Vertebrata</taxon>
        <taxon>Euteleostomi</taxon>
        <taxon>Actinopterygii</taxon>
        <taxon>Neopterygii</taxon>
        <taxon>Teleostei</taxon>
        <taxon>Neoteleostei</taxon>
        <taxon>Acanthomorphata</taxon>
        <taxon>Eupercaria</taxon>
        <taxon>Labriformes</taxon>
        <taxon>Labridae</taxon>
        <taxon>Xyrichtys</taxon>
    </lineage>
</organism>
<protein>
    <submittedName>
        <fullName evidence="1">Uncharacterized protein</fullName>
    </submittedName>
</protein>
<reference evidence="1" key="1">
    <citation type="submission" date="2023-08" db="EMBL/GenBank/DDBJ databases">
        <authorList>
            <person name="Alioto T."/>
            <person name="Alioto T."/>
            <person name="Gomez Garrido J."/>
        </authorList>
    </citation>
    <scope>NUCLEOTIDE SEQUENCE</scope>
</reference>
<name>A0AAV1GM54_XYRNO</name>
<dbReference type="AlphaFoldDB" id="A0AAV1GM54"/>
<proteinExistence type="predicted"/>
<dbReference type="Proteomes" id="UP001178508">
    <property type="component" value="Chromosome 15"/>
</dbReference>
<evidence type="ECO:0000313" key="1">
    <source>
        <dbReference type="EMBL" id="CAJ1074275.1"/>
    </source>
</evidence>
<accession>A0AAV1GM54</accession>
<keyword evidence="2" id="KW-1185">Reference proteome</keyword>
<gene>
    <name evidence="1" type="ORF">XNOV1_A011163</name>
</gene>
<evidence type="ECO:0000313" key="2">
    <source>
        <dbReference type="Proteomes" id="UP001178508"/>
    </source>
</evidence>
<sequence>MELESTQQQQIARRLVLSAHHFCCRCPMFSPCDVTSSLTARIDPTQDSGVMTDERHPRLFLDWTHRI</sequence>
<dbReference type="EMBL" id="OY660878">
    <property type="protein sequence ID" value="CAJ1074275.1"/>
    <property type="molecule type" value="Genomic_DNA"/>
</dbReference>